<organism evidence="3 4">
    <name type="scientific">Blyttiomyces helicus</name>
    <dbReference type="NCBI Taxonomy" id="388810"/>
    <lineage>
        <taxon>Eukaryota</taxon>
        <taxon>Fungi</taxon>
        <taxon>Fungi incertae sedis</taxon>
        <taxon>Chytridiomycota</taxon>
        <taxon>Chytridiomycota incertae sedis</taxon>
        <taxon>Chytridiomycetes</taxon>
        <taxon>Chytridiomycetes incertae sedis</taxon>
        <taxon>Blyttiomyces</taxon>
    </lineage>
</organism>
<dbReference type="EMBL" id="KZ994256">
    <property type="protein sequence ID" value="RKO93405.1"/>
    <property type="molecule type" value="Genomic_DNA"/>
</dbReference>
<dbReference type="InterPro" id="IPR040797">
    <property type="entry name" value="ZMIZ1_N"/>
</dbReference>
<evidence type="ECO:0000313" key="4">
    <source>
        <dbReference type="Proteomes" id="UP000269721"/>
    </source>
</evidence>
<feature type="domain" description="ZMIZ1 N-terminal" evidence="2">
    <location>
        <begin position="122"/>
        <end position="201"/>
    </location>
</feature>
<feature type="compositionally biased region" description="Basic residues" evidence="1">
    <location>
        <begin position="21"/>
        <end position="30"/>
    </location>
</feature>
<reference evidence="4" key="1">
    <citation type="journal article" date="2018" name="Nat. Microbiol.">
        <title>Leveraging single-cell genomics to expand the fungal tree of life.</title>
        <authorList>
            <person name="Ahrendt S.R."/>
            <person name="Quandt C.A."/>
            <person name="Ciobanu D."/>
            <person name="Clum A."/>
            <person name="Salamov A."/>
            <person name="Andreopoulos B."/>
            <person name="Cheng J.F."/>
            <person name="Woyke T."/>
            <person name="Pelin A."/>
            <person name="Henrissat B."/>
            <person name="Reynolds N.K."/>
            <person name="Benny G.L."/>
            <person name="Smith M.E."/>
            <person name="James T.Y."/>
            <person name="Grigoriev I.V."/>
        </authorList>
    </citation>
    <scope>NUCLEOTIDE SEQUENCE [LARGE SCALE GENOMIC DNA]</scope>
</reference>
<keyword evidence="4" id="KW-1185">Reference proteome</keyword>
<feature type="region of interest" description="Disordered" evidence="1">
    <location>
        <begin position="438"/>
        <end position="473"/>
    </location>
</feature>
<name>A0A4P9WMG2_9FUNG</name>
<feature type="region of interest" description="Disordered" evidence="1">
    <location>
        <begin position="1"/>
        <end position="117"/>
    </location>
</feature>
<accession>A0A4P9WMG2</accession>
<feature type="compositionally biased region" description="Pro residues" evidence="1">
    <location>
        <begin position="37"/>
        <end position="46"/>
    </location>
</feature>
<feature type="region of interest" description="Disordered" evidence="1">
    <location>
        <begin position="246"/>
        <end position="267"/>
    </location>
</feature>
<dbReference type="AlphaFoldDB" id="A0A4P9WMG2"/>
<protein>
    <recommendedName>
        <fullName evidence="2">ZMIZ1 N-terminal domain-containing protein</fullName>
    </recommendedName>
</protein>
<feature type="compositionally biased region" description="Low complexity" evidence="1">
    <location>
        <begin position="552"/>
        <end position="572"/>
    </location>
</feature>
<sequence>MDVDVDPPASAPQPNTTSRRASAKPRKASTRNKSSPSVPPPTPWPSPFVHRKNASAPARTASVGPASDSPTPRQPEGDTGDGGTAGSTSPSAEVSAPPVTLPDAAAPPPSPQPDLHRITIGNKRRLQELRVLLATQQGYLEACEELAQWCDDGRAYTVALSAELDKTLKALAEQSIAPGYDLRPAMTVLEVVSRWRDSMSVMAHVAERLISEPLDPVLIPASSLANLQRYVEFIIMHMEHRRTHEIYRSKQQQQPQSGNSPQQPQLPEYTIIPMLPGIETQQLCAQNCAPHSLIQAGARTQNLSPVTASHMLASAASRLFPVTSHFISPSSSHLLPSLTPHPVSSSAHFSTAAATAWTSSDTSYPDFKPPHSPLLSEGTPSSPAFGYASMEGNGPGSPERFHYAGVGDDTMAGDCGVDADMEVAEACVIRVTTGGDDDHVKYYPDSESGDPSPRAATTPGEPSPTLTPRAPTTPVIAGIDPLAAASMAAAATVAEAVCAESLYESYLPVSYFVWPGAPMDPYASATQNDHPAACFSSNSCSPSSAPSPHPSSVPSFSRFPSRTASRPGSPNPHHLHPPNNPLSGTNDPHLPVLASELQDPDLFGGWDWSGSSVVASTSIEGALGPGTPRSMQASAGGDMGYGYHQESALNIFDVNGEFPGLGDEI</sequence>
<evidence type="ECO:0000256" key="1">
    <source>
        <dbReference type="SAM" id="MobiDB-lite"/>
    </source>
</evidence>
<proteinExistence type="predicted"/>
<dbReference type="Proteomes" id="UP000269721">
    <property type="component" value="Unassembled WGS sequence"/>
</dbReference>
<evidence type="ECO:0000259" key="2">
    <source>
        <dbReference type="Pfam" id="PF18028"/>
    </source>
</evidence>
<dbReference type="Pfam" id="PF18028">
    <property type="entry name" value="Zmiz1_N"/>
    <property type="match status" value="1"/>
</dbReference>
<gene>
    <name evidence="3" type="ORF">BDK51DRAFT_43143</name>
</gene>
<feature type="compositionally biased region" description="Low complexity" evidence="1">
    <location>
        <begin position="249"/>
        <end position="265"/>
    </location>
</feature>
<feature type="region of interest" description="Disordered" evidence="1">
    <location>
        <begin position="534"/>
        <end position="592"/>
    </location>
</feature>
<feature type="compositionally biased region" description="Low complexity" evidence="1">
    <location>
        <begin position="534"/>
        <end position="544"/>
    </location>
</feature>
<evidence type="ECO:0000313" key="3">
    <source>
        <dbReference type="EMBL" id="RKO93405.1"/>
    </source>
</evidence>